<comment type="caution">
    <text evidence="1">The sequence shown here is derived from an EMBL/GenBank/DDBJ whole genome shotgun (WGS) entry which is preliminary data.</text>
</comment>
<protein>
    <submittedName>
        <fullName evidence="1">Uncharacterized protein</fullName>
    </submittedName>
</protein>
<dbReference type="RefSeq" id="XP_043169203.1">
    <property type="nucleotide sequence ID" value="XM_043313268.1"/>
</dbReference>
<dbReference type="AlphaFoldDB" id="A0A8J2I8F0"/>
<dbReference type="GeneID" id="67017450"/>
<reference evidence="1" key="1">
    <citation type="submission" date="2021-05" db="EMBL/GenBank/DDBJ databases">
        <authorList>
            <person name="Stam R."/>
        </authorList>
    </citation>
    <scope>NUCLEOTIDE SEQUENCE</scope>
    <source>
        <strain evidence="1">CS162</strain>
    </source>
</reference>
<sequence>MSHTTPDNLLKLAADLNKLGRELCATGGKLAQAATTLEQEAANVALANAHRWGVDVQVAVRAGPHGQWVGQGNEVVINGAKK</sequence>
<evidence type="ECO:0000313" key="2">
    <source>
        <dbReference type="Proteomes" id="UP000676310"/>
    </source>
</evidence>
<dbReference type="EMBL" id="CAJRGZ010000019">
    <property type="protein sequence ID" value="CAG5159666.1"/>
    <property type="molecule type" value="Genomic_DNA"/>
</dbReference>
<evidence type="ECO:0000313" key="1">
    <source>
        <dbReference type="EMBL" id="CAG5159666.1"/>
    </source>
</evidence>
<proteinExistence type="predicted"/>
<accession>A0A8J2I8F0</accession>
<gene>
    <name evidence="1" type="ORF">ALTATR162_LOCUS5649</name>
</gene>
<organism evidence="1 2">
    <name type="scientific">Alternaria atra</name>
    <dbReference type="NCBI Taxonomy" id="119953"/>
    <lineage>
        <taxon>Eukaryota</taxon>
        <taxon>Fungi</taxon>
        <taxon>Dikarya</taxon>
        <taxon>Ascomycota</taxon>
        <taxon>Pezizomycotina</taxon>
        <taxon>Dothideomycetes</taxon>
        <taxon>Pleosporomycetidae</taxon>
        <taxon>Pleosporales</taxon>
        <taxon>Pleosporineae</taxon>
        <taxon>Pleosporaceae</taxon>
        <taxon>Alternaria</taxon>
        <taxon>Alternaria sect. Ulocladioides</taxon>
    </lineage>
</organism>
<keyword evidence="2" id="KW-1185">Reference proteome</keyword>
<dbReference type="OrthoDB" id="3782610at2759"/>
<dbReference type="Proteomes" id="UP000676310">
    <property type="component" value="Unassembled WGS sequence"/>
</dbReference>
<name>A0A8J2I8F0_9PLEO</name>